<organism evidence="2 3">
    <name type="scientific">Torulaspora globosa</name>
    <dbReference type="NCBI Taxonomy" id="48254"/>
    <lineage>
        <taxon>Eukaryota</taxon>
        <taxon>Fungi</taxon>
        <taxon>Dikarya</taxon>
        <taxon>Ascomycota</taxon>
        <taxon>Saccharomycotina</taxon>
        <taxon>Saccharomycetes</taxon>
        <taxon>Saccharomycetales</taxon>
        <taxon>Saccharomycetaceae</taxon>
        <taxon>Torulaspora</taxon>
    </lineage>
</organism>
<dbReference type="AlphaFoldDB" id="A0A7H9HW37"/>
<feature type="region of interest" description="Disordered" evidence="1">
    <location>
        <begin position="473"/>
        <end position="492"/>
    </location>
</feature>
<keyword evidence="3" id="KW-1185">Reference proteome</keyword>
<feature type="region of interest" description="Disordered" evidence="1">
    <location>
        <begin position="603"/>
        <end position="624"/>
    </location>
</feature>
<feature type="compositionally biased region" description="Basic and acidic residues" evidence="1">
    <location>
        <begin position="612"/>
        <end position="624"/>
    </location>
</feature>
<feature type="region of interest" description="Disordered" evidence="1">
    <location>
        <begin position="293"/>
        <end position="346"/>
    </location>
</feature>
<gene>
    <name evidence="2" type="ORF">HG537_0G01720</name>
</gene>
<feature type="region of interest" description="Disordered" evidence="1">
    <location>
        <begin position="22"/>
        <end position="41"/>
    </location>
</feature>
<protein>
    <submittedName>
        <fullName evidence="2">Uncharacterized protein</fullName>
    </submittedName>
</protein>
<dbReference type="OrthoDB" id="4067613at2759"/>
<evidence type="ECO:0000313" key="2">
    <source>
        <dbReference type="EMBL" id="QLQ81918.1"/>
    </source>
</evidence>
<feature type="compositionally biased region" description="Polar residues" evidence="1">
    <location>
        <begin position="206"/>
        <end position="216"/>
    </location>
</feature>
<feature type="compositionally biased region" description="Low complexity" evidence="1">
    <location>
        <begin position="361"/>
        <end position="374"/>
    </location>
</feature>
<evidence type="ECO:0000313" key="3">
    <source>
        <dbReference type="Proteomes" id="UP000510647"/>
    </source>
</evidence>
<dbReference type="EMBL" id="CP059273">
    <property type="protein sequence ID" value="QLQ81918.1"/>
    <property type="molecule type" value="Genomic_DNA"/>
</dbReference>
<feature type="region of interest" description="Disordered" evidence="1">
    <location>
        <begin position="131"/>
        <end position="168"/>
    </location>
</feature>
<feature type="compositionally biased region" description="Low complexity" evidence="1">
    <location>
        <begin position="293"/>
        <end position="307"/>
    </location>
</feature>
<feature type="region of interest" description="Disordered" evidence="1">
    <location>
        <begin position="206"/>
        <end position="253"/>
    </location>
</feature>
<accession>A0A7H9HW37</accession>
<feature type="region of interest" description="Disordered" evidence="1">
    <location>
        <begin position="409"/>
        <end position="430"/>
    </location>
</feature>
<feature type="compositionally biased region" description="Polar residues" evidence="1">
    <location>
        <begin position="23"/>
        <end position="34"/>
    </location>
</feature>
<feature type="region of interest" description="Disordered" evidence="1">
    <location>
        <begin position="361"/>
        <end position="390"/>
    </location>
</feature>
<evidence type="ECO:0000256" key="1">
    <source>
        <dbReference type="SAM" id="MobiDB-lite"/>
    </source>
</evidence>
<proteinExistence type="predicted"/>
<sequence length="737" mass="80778">MGSDRDVKPERRRSFFLFGSVNLGKSDSTTNPSHVKQHDSSVLKHIPAKGALDKKPLNNKNPFVDNSSIDNTKIKTEENTVKHSLNIDSANCSIPVSNARMRARKPPPPIDMESIRILTQTAFQENTTKYLSQTSSTDETLKSASNSPAKTPVPIQMNGNQHRRQRSEAEKLVDDLDEYIKLHENSGPFDSEADESKNWPQIDADQISSEHSSDVPSTCVEPLDITPDNQNASATSFQEGRSEVESEQGGDSFSFTGSLTCQSVNSIQQIAMSEFAGAAPVSMNLHYGSLSISSSNHSGSPVNASVAGGKGSASSDDEFREAEQQFASELPLDETSSQSGSKTPKRVFRVVNEDRAHFYLDNGDNTTFSTSDNTTADEEEGRFELKDQPILRLDAGPEIDKLLTPVSPALSYSSSQHGASDKSNLEPNNQAVSDELDNIGLLLDAGALTVTSHEDSGNISRQANNSINQTAVHNNQSLKREDSNCTTSTVSSKPDKTVRLVSSYVEELRLKYYRSSNFLAAPPDLPISLKQKNNLIQPKNIKVKIRTSSKQIGIKHGGAKQKLLSLETANEHSINNFSSAKFNGGTNRVNVDHTKEFHDLLAKEPPTNSSKKANEPEFTKHDDDYYLENIPGDDAYDSDDAMAPLRKDTSSIARNNTVVSYYTKNQRRFRSGTLDNGYAHLQDLPTNITVKDYEEDESLNINDSENFISDDSSSITPALSYGKGQSLHVANPDADSD</sequence>
<dbReference type="Proteomes" id="UP000510647">
    <property type="component" value="Chromosome 7"/>
</dbReference>
<name>A0A7H9HW37_9SACH</name>
<reference evidence="2 3" key="1">
    <citation type="submission" date="2020-06" db="EMBL/GenBank/DDBJ databases">
        <title>The yeast mating-type switching endonuclease HO is a domesticated member of an unorthodox homing genetic element family.</title>
        <authorList>
            <person name="Coughlan A.Y."/>
            <person name="Lombardi L."/>
            <person name="Braun-Galleani S."/>
            <person name="Martos A.R."/>
            <person name="Galeote V."/>
            <person name="Bigey F."/>
            <person name="Dequin S."/>
            <person name="Byrne K.P."/>
            <person name="Wolfe K.H."/>
        </authorList>
    </citation>
    <scope>NUCLEOTIDE SEQUENCE [LARGE SCALE GENOMIC DNA]</scope>
    <source>
        <strain evidence="2 3">CBS2947</strain>
    </source>
</reference>
<feature type="compositionally biased region" description="Polar residues" evidence="1">
    <location>
        <begin position="131"/>
        <end position="149"/>
    </location>
</feature>
<feature type="compositionally biased region" description="Polar residues" evidence="1">
    <location>
        <begin position="227"/>
        <end position="239"/>
    </location>
</feature>